<evidence type="ECO:0000313" key="6">
    <source>
        <dbReference type="Proteomes" id="UP000243978"/>
    </source>
</evidence>
<dbReference type="InterPro" id="IPR036390">
    <property type="entry name" value="WH_DNA-bd_sf"/>
</dbReference>
<accession>A0A2T6BFH2</accession>
<reference evidence="5 6" key="1">
    <citation type="submission" date="2018-04" db="EMBL/GenBank/DDBJ databases">
        <title>Genomic Encyclopedia of Archaeal and Bacterial Type Strains, Phase II (KMG-II): from individual species to whole genera.</title>
        <authorList>
            <person name="Goeker M."/>
        </authorList>
    </citation>
    <scope>NUCLEOTIDE SEQUENCE [LARGE SCALE GENOMIC DNA]</scope>
    <source>
        <strain evidence="5 6">DSM 100977</strain>
    </source>
</reference>
<protein>
    <submittedName>
        <fullName evidence="5">DeoR family transcriptional regulator</fullName>
    </submittedName>
</protein>
<gene>
    <name evidence="5" type="ORF">C8N43_3636</name>
</gene>
<dbReference type="InterPro" id="IPR037171">
    <property type="entry name" value="NagB/RpiA_transferase-like"/>
</dbReference>
<dbReference type="SMART" id="SM00420">
    <property type="entry name" value="HTH_DEOR"/>
    <property type="match status" value="1"/>
</dbReference>
<organism evidence="5 6">
    <name type="scientific">Litoreibacter ponti</name>
    <dbReference type="NCBI Taxonomy" id="1510457"/>
    <lineage>
        <taxon>Bacteria</taxon>
        <taxon>Pseudomonadati</taxon>
        <taxon>Pseudomonadota</taxon>
        <taxon>Alphaproteobacteria</taxon>
        <taxon>Rhodobacterales</taxon>
        <taxon>Roseobacteraceae</taxon>
        <taxon>Litoreibacter</taxon>
    </lineage>
</organism>
<evidence type="ECO:0000256" key="3">
    <source>
        <dbReference type="ARBA" id="ARBA00023163"/>
    </source>
</evidence>
<dbReference type="SUPFAM" id="SSF46785">
    <property type="entry name" value="Winged helix' DNA-binding domain"/>
    <property type="match status" value="1"/>
</dbReference>
<evidence type="ECO:0000313" key="5">
    <source>
        <dbReference type="EMBL" id="PTX54815.1"/>
    </source>
</evidence>
<dbReference type="EMBL" id="QBKS01000002">
    <property type="protein sequence ID" value="PTX54815.1"/>
    <property type="molecule type" value="Genomic_DNA"/>
</dbReference>
<evidence type="ECO:0000256" key="2">
    <source>
        <dbReference type="ARBA" id="ARBA00023015"/>
    </source>
</evidence>
<dbReference type="AlphaFoldDB" id="A0A2T6BFH2"/>
<proteinExistence type="predicted"/>
<keyword evidence="6" id="KW-1185">Reference proteome</keyword>
<evidence type="ECO:0000256" key="1">
    <source>
        <dbReference type="ARBA" id="ARBA00022491"/>
    </source>
</evidence>
<dbReference type="InterPro" id="IPR014036">
    <property type="entry name" value="DeoR-like_C"/>
</dbReference>
<dbReference type="Gene3D" id="3.30.750.70">
    <property type="entry name" value="4-hydroxybutyrate coenzyme like domains"/>
    <property type="match status" value="1"/>
</dbReference>
<dbReference type="PANTHER" id="PTHR30363:SF4">
    <property type="entry name" value="GLYCEROL-3-PHOSPHATE REGULON REPRESSOR"/>
    <property type="match status" value="1"/>
</dbReference>
<dbReference type="GO" id="GO:0003700">
    <property type="term" value="F:DNA-binding transcription factor activity"/>
    <property type="evidence" value="ECO:0007669"/>
    <property type="project" value="InterPro"/>
</dbReference>
<dbReference type="PANTHER" id="PTHR30363">
    <property type="entry name" value="HTH-TYPE TRANSCRIPTIONAL REGULATOR SRLR-RELATED"/>
    <property type="match status" value="1"/>
</dbReference>
<dbReference type="PRINTS" id="PR00037">
    <property type="entry name" value="HTHLACR"/>
</dbReference>
<dbReference type="SUPFAM" id="SSF100950">
    <property type="entry name" value="NagB/RpiA/CoA transferase-like"/>
    <property type="match status" value="1"/>
</dbReference>
<dbReference type="InterPro" id="IPR050313">
    <property type="entry name" value="Carb_Metab_HTH_regulators"/>
</dbReference>
<dbReference type="Pfam" id="PF00455">
    <property type="entry name" value="DeoRC"/>
    <property type="match status" value="1"/>
</dbReference>
<keyword evidence="3" id="KW-0804">Transcription</keyword>
<feature type="domain" description="HTH deoR-type" evidence="4">
    <location>
        <begin position="3"/>
        <end position="58"/>
    </location>
</feature>
<dbReference type="SMART" id="SM01134">
    <property type="entry name" value="DeoRC"/>
    <property type="match status" value="1"/>
</dbReference>
<keyword evidence="1" id="KW-0678">Repressor</keyword>
<comment type="caution">
    <text evidence="5">The sequence shown here is derived from an EMBL/GenBank/DDBJ whole genome shotgun (WGS) entry which is preliminary data.</text>
</comment>
<dbReference type="InterPro" id="IPR001034">
    <property type="entry name" value="DeoR_HTH"/>
</dbReference>
<dbReference type="Proteomes" id="UP000243978">
    <property type="component" value="Unassembled WGS sequence"/>
</dbReference>
<dbReference type="OrthoDB" id="9814815at2"/>
<sequence>MAVNLRQTEILDIARRDGRVSVDALSRQFTTSVQTIRKDLTELCTSGQLKRVHGGAILSESAAVIGYEERRQLNHDAKTRIARSCTADIAEGSCIFLNIGTTTEAVARALLGHQALTVVTNNLNIANILSANEGIEVMVAGGTLRRSDGGLTGSMTAKLIAQFKFDVAVIGCSALDEDGDILDFDLQEVDVSQTILDRARQSYLVSDASKFSRTAPVKIASLEHIDRFYTDSALPASLQEACSGWGTDLRLA</sequence>
<dbReference type="PROSITE" id="PS51000">
    <property type="entry name" value="HTH_DEOR_2"/>
    <property type="match status" value="1"/>
</dbReference>
<keyword evidence="2" id="KW-0805">Transcription regulation</keyword>
<dbReference type="Pfam" id="PF08220">
    <property type="entry name" value="HTH_DeoR"/>
    <property type="match status" value="1"/>
</dbReference>
<name>A0A2T6BFH2_9RHOB</name>
<evidence type="ECO:0000259" key="4">
    <source>
        <dbReference type="PROSITE" id="PS51000"/>
    </source>
</evidence>